<dbReference type="Proteomes" id="UP000494165">
    <property type="component" value="Unassembled WGS sequence"/>
</dbReference>
<name>A0A8S1CKM8_9INSE</name>
<dbReference type="OrthoDB" id="5572587at2759"/>
<reference evidence="1 2" key="1">
    <citation type="submission" date="2020-04" db="EMBL/GenBank/DDBJ databases">
        <authorList>
            <person name="Alioto T."/>
            <person name="Alioto T."/>
            <person name="Gomez Garrido J."/>
        </authorList>
    </citation>
    <scope>NUCLEOTIDE SEQUENCE [LARGE SCALE GENOMIC DNA]</scope>
</reference>
<keyword evidence="2" id="KW-1185">Reference proteome</keyword>
<evidence type="ECO:0000313" key="1">
    <source>
        <dbReference type="EMBL" id="CAB3368862.1"/>
    </source>
</evidence>
<protein>
    <submittedName>
        <fullName evidence="1">Uncharacterized protein</fullName>
    </submittedName>
</protein>
<sequence>METVQLRNHNLQNTVIDSDIIMAHDSFQPVRQKRPTSKLRRSFQFCLQVQSHDDHGELSSKKSVSLPRAFANPELLKLQVFSSDGMYSKKHFVSFLFSLL</sequence>
<comment type="caution">
    <text evidence="1">The sequence shown here is derived from an EMBL/GenBank/DDBJ whole genome shotgun (WGS) entry which is preliminary data.</text>
</comment>
<dbReference type="EMBL" id="CADEPI010000040">
    <property type="protein sequence ID" value="CAB3368862.1"/>
    <property type="molecule type" value="Genomic_DNA"/>
</dbReference>
<gene>
    <name evidence="1" type="ORF">CLODIP_2_CD02730</name>
</gene>
<proteinExistence type="predicted"/>
<evidence type="ECO:0000313" key="2">
    <source>
        <dbReference type="Proteomes" id="UP000494165"/>
    </source>
</evidence>
<accession>A0A8S1CKM8</accession>
<organism evidence="1 2">
    <name type="scientific">Cloeon dipterum</name>
    <dbReference type="NCBI Taxonomy" id="197152"/>
    <lineage>
        <taxon>Eukaryota</taxon>
        <taxon>Metazoa</taxon>
        <taxon>Ecdysozoa</taxon>
        <taxon>Arthropoda</taxon>
        <taxon>Hexapoda</taxon>
        <taxon>Insecta</taxon>
        <taxon>Pterygota</taxon>
        <taxon>Palaeoptera</taxon>
        <taxon>Ephemeroptera</taxon>
        <taxon>Pisciforma</taxon>
        <taxon>Baetidae</taxon>
        <taxon>Cloeon</taxon>
    </lineage>
</organism>
<dbReference type="AlphaFoldDB" id="A0A8S1CKM8"/>